<feature type="signal peptide" evidence="1">
    <location>
        <begin position="1"/>
        <end position="23"/>
    </location>
</feature>
<protein>
    <recommendedName>
        <fullName evidence="2">Farnesoic acid O-methyl transferase domain-containing protein</fullName>
    </recommendedName>
</protein>
<dbReference type="InterPro" id="IPR022041">
    <property type="entry name" value="Methyltransf_FA"/>
</dbReference>
<dbReference type="Pfam" id="PF12248">
    <property type="entry name" value="Methyltransf_FA"/>
    <property type="match status" value="1"/>
</dbReference>
<organism evidence="3 4">
    <name type="scientific">Mytilus edulis</name>
    <name type="common">Blue mussel</name>
    <dbReference type="NCBI Taxonomy" id="6550"/>
    <lineage>
        <taxon>Eukaryota</taxon>
        <taxon>Metazoa</taxon>
        <taxon>Spiralia</taxon>
        <taxon>Lophotrochozoa</taxon>
        <taxon>Mollusca</taxon>
        <taxon>Bivalvia</taxon>
        <taxon>Autobranchia</taxon>
        <taxon>Pteriomorphia</taxon>
        <taxon>Mytilida</taxon>
        <taxon>Mytiloidea</taxon>
        <taxon>Mytilidae</taxon>
        <taxon>Mytilinae</taxon>
        <taxon>Mytilus</taxon>
    </lineage>
</organism>
<evidence type="ECO:0000313" key="3">
    <source>
        <dbReference type="EMBL" id="CAG2194692.1"/>
    </source>
</evidence>
<dbReference type="AlphaFoldDB" id="A0A8S3QET0"/>
<accession>A0A8S3QET0</accession>
<feature type="chain" id="PRO_5035766922" description="Farnesoic acid O-methyl transferase domain-containing protein" evidence="1">
    <location>
        <begin position="24"/>
        <end position="291"/>
    </location>
</feature>
<sequence>MMTNTEKNWRFIFLVYSILKAAAVEVMIPISTPDIGNEDAFHTANILDYIIDLEPFGVKAKDVKSIRFDVKACENTFLILSGSNDQTQPMYEVIISGYDNSYAIIRRRNDDSLTSNSQHWIRFVELLDEQRQSCSSYKSYWLSWETGHLKLGGGAILNTDVIVDGTDTNPLEVNKIFIFSGWGDAAEWTIYVNLDSRFSGFYSGCDIQDVRANMDVLYSTSWSKANCAVVCGRIDICLGFNYDSTTTSTNRCEILGAISPVSANFPQTHQANWMFYSKCYDDKGMCIGCFF</sequence>
<name>A0A8S3QET0_MYTED</name>
<dbReference type="OrthoDB" id="6044186at2759"/>
<reference evidence="3" key="1">
    <citation type="submission" date="2021-03" db="EMBL/GenBank/DDBJ databases">
        <authorList>
            <person name="Bekaert M."/>
        </authorList>
    </citation>
    <scope>NUCLEOTIDE SEQUENCE</scope>
</reference>
<evidence type="ECO:0000259" key="2">
    <source>
        <dbReference type="Pfam" id="PF12248"/>
    </source>
</evidence>
<dbReference type="Proteomes" id="UP000683360">
    <property type="component" value="Unassembled WGS sequence"/>
</dbReference>
<keyword evidence="1" id="KW-0732">Signal</keyword>
<dbReference type="EMBL" id="CAJPWZ010000489">
    <property type="protein sequence ID" value="CAG2194692.1"/>
    <property type="molecule type" value="Genomic_DNA"/>
</dbReference>
<evidence type="ECO:0000256" key="1">
    <source>
        <dbReference type="SAM" id="SignalP"/>
    </source>
</evidence>
<gene>
    <name evidence="3" type="ORF">MEDL_9698</name>
</gene>
<proteinExistence type="predicted"/>
<comment type="caution">
    <text evidence="3">The sequence shown here is derived from an EMBL/GenBank/DDBJ whole genome shotgun (WGS) entry which is preliminary data.</text>
</comment>
<evidence type="ECO:0000313" key="4">
    <source>
        <dbReference type="Proteomes" id="UP000683360"/>
    </source>
</evidence>
<keyword evidence="4" id="KW-1185">Reference proteome</keyword>
<feature type="domain" description="Farnesoic acid O-methyl transferase" evidence="2">
    <location>
        <begin position="61"/>
        <end position="190"/>
    </location>
</feature>